<evidence type="ECO:0000313" key="2">
    <source>
        <dbReference type="EMBL" id="QHT35004.1"/>
    </source>
</evidence>
<keyword evidence="1" id="KW-0472">Membrane</keyword>
<feature type="transmembrane region" description="Helical" evidence="1">
    <location>
        <begin position="7"/>
        <end position="23"/>
    </location>
</feature>
<evidence type="ECO:0000256" key="1">
    <source>
        <dbReference type="SAM" id="Phobius"/>
    </source>
</evidence>
<feature type="transmembrane region" description="Helical" evidence="1">
    <location>
        <begin position="29"/>
        <end position="47"/>
    </location>
</feature>
<feature type="transmembrane region" description="Helical" evidence="1">
    <location>
        <begin position="84"/>
        <end position="105"/>
    </location>
</feature>
<organism evidence="2">
    <name type="scientific">viral metagenome</name>
    <dbReference type="NCBI Taxonomy" id="1070528"/>
    <lineage>
        <taxon>unclassified sequences</taxon>
        <taxon>metagenomes</taxon>
        <taxon>organismal metagenomes</taxon>
    </lineage>
</organism>
<reference evidence="2" key="1">
    <citation type="journal article" date="2020" name="Nature">
        <title>Giant virus diversity and host interactions through global metagenomics.</title>
        <authorList>
            <person name="Schulz F."/>
            <person name="Roux S."/>
            <person name="Paez-Espino D."/>
            <person name="Jungbluth S."/>
            <person name="Walsh D.A."/>
            <person name="Denef V.J."/>
            <person name="McMahon K.D."/>
            <person name="Konstantinidis K.T."/>
            <person name="Eloe-Fadrosh E.A."/>
            <person name="Kyrpides N.C."/>
            <person name="Woyke T."/>
        </authorList>
    </citation>
    <scope>NUCLEOTIDE SEQUENCE</scope>
    <source>
        <strain evidence="2">GVMAG-M-3300009180-1</strain>
    </source>
</reference>
<keyword evidence="1" id="KW-0812">Transmembrane</keyword>
<dbReference type="EMBL" id="MN739011">
    <property type="protein sequence ID" value="QHT35004.1"/>
    <property type="molecule type" value="Genomic_DNA"/>
</dbReference>
<name>A0A6C0F0S0_9ZZZZ</name>
<proteinExistence type="predicted"/>
<accession>A0A6C0F0S0</accession>
<protein>
    <submittedName>
        <fullName evidence="2">Uncharacterized protein</fullName>
    </submittedName>
</protein>
<dbReference type="AlphaFoldDB" id="A0A6C0F0S0"/>
<feature type="transmembrane region" description="Helical" evidence="1">
    <location>
        <begin position="54"/>
        <end position="72"/>
    </location>
</feature>
<sequence>MRLDFIFSYWILIWFIAYVVKFTTFSPKFAFIIGILENIVVLMLLIYKNASAKSVLYFFMVVIITKLLPLYYMRNDTIKHEDVIFTLALFLLYNAWLFINNMNFIDVNMKTVDSMARERHDMPMLKLFNYIETKIARK</sequence>
<keyword evidence="1" id="KW-1133">Transmembrane helix</keyword>